<proteinExistence type="predicted"/>
<dbReference type="Pfam" id="PF11753">
    <property type="entry name" value="DUF3310"/>
    <property type="match status" value="1"/>
</dbReference>
<evidence type="ECO:0000313" key="1">
    <source>
        <dbReference type="EMBL" id="KGF46874.1"/>
    </source>
</evidence>
<name>A0A096CNK3_9FIRM</name>
<comment type="caution">
    <text evidence="1">The sequence shown here is derived from an EMBL/GenBank/DDBJ whole genome shotgun (WGS) entry which is preliminary data.</text>
</comment>
<dbReference type="eggNOG" id="ENOG5033BW7">
    <property type="taxonomic scope" value="Bacteria"/>
</dbReference>
<reference evidence="1 2" key="1">
    <citation type="submission" date="2014-07" db="EMBL/GenBank/DDBJ databases">
        <authorList>
            <person name="McCorrison J."/>
            <person name="Sanka R."/>
            <person name="Torralba M."/>
            <person name="Gillis M."/>
            <person name="Haft D.H."/>
            <person name="Methe B."/>
            <person name="Sutton G."/>
            <person name="Nelson K.E."/>
        </authorList>
    </citation>
    <scope>NUCLEOTIDE SEQUENCE [LARGE SCALE GENOMIC DNA]</scope>
    <source>
        <strain evidence="1 2">DNF00314</strain>
    </source>
</reference>
<keyword evidence="2" id="KW-1185">Reference proteome</keyword>
<evidence type="ECO:0000313" key="2">
    <source>
        <dbReference type="Proteomes" id="UP000029628"/>
    </source>
</evidence>
<protein>
    <recommendedName>
        <fullName evidence="3">DUF3310 domain-containing protein</fullName>
    </recommendedName>
</protein>
<sequence>MAVDVVNHPKHYEVWDGLEAKEIVRMLLTEEEYNGWCKGNLIKYRMRAGLKNPQKIVEDIEKAEWFKRELMRIR</sequence>
<accession>A0A096CNK3</accession>
<dbReference type="InterPro" id="IPR021739">
    <property type="entry name" value="SaV-like"/>
</dbReference>
<organism evidence="1 2">
    <name type="scientific">Veillonella montpellierensis DNF00314</name>
    <dbReference type="NCBI Taxonomy" id="1401067"/>
    <lineage>
        <taxon>Bacteria</taxon>
        <taxon>Bacillati</taxon>
        <taxon>Bacillota</taxon>
        <taxon>Negativicutes</taxon>
        <taxon>Veillonellales</taxon>
        <taxon>Veillonellaceae</taxon>
        <taxon>Veillonella</taxon>
    </lineage>
</organism>
<gene>
    <name evidence="1" type="ORF">HMPREF0872_06840</name>
</gene>
<dbReference type="AlphaFoldDB" id="A0A096CNK3"/>
<evidence type="ECO:0008006" key="3">
    <source>
        <dbReference type="Google" id="ProtNLM"/>
    </source>
</evidence>
<dbReference type="EMBL" id="JRNT01000026">
    <property type="protein sequence ID" value="KGF46874.1"/>
    <property type="molecule type" value="Genomic_DNA"/>
</dbReference>
<dbReference type="Proteomes" id="UP000029628">
    <property type="component" value="Unassembled WGS sequence"/>
</dbReference>